<evidence type="ECO:0000256" key="3">
    <source>
        <dbReference type="ARBA" id="ARBA00024227"/>
    </source>
</evidence>
<dbReference type="PROSITE" id="PS51733">
    <property type="entry name" value="BPL_LPL_CATALYTIC"/>
    <property type="match status" value="1"/>
</dbReference>
<comment type="caution">
    <text evidence="6">The sequence shown here is derived from an EMBL/GenBank/DDBJ whole genome shotgun (WGS) entry which is preliminary data.</text>
</comment>
<dbReference type="NCBIfam" id="TIGR00121">
    <property type="entry name" value="birA_ligase"/>
    <property type="match status" value="1"/>
</dbReference>
<dbReference type="EMBL" id="JBIHMM010000001">
    <property type="protein sequence ID" value="MFH0252463.1"/>
    <property type="molecule type" value="Genomic_DNA"/>
</dbReference>
<evidence type="ECO:0000313" key="6">
    <source>
        <dbReference type="EMBL" id="MFH0252463.1"/>
    </source>
</evidence>
<dbReference type="GO" id="GO:0004077">
    <property type="term" value="F:biotin--[biotin carboxyl-carrier protein] ligase activity"/>
    <property type="evidence" value="ECO:0007669"/>
    <property type="project" value="UniProtKB-EC"/>
</dbReference>
<evidence type="ECO:0000256" key="1">
    <source>
        <dbReference type="ARBA" id="ARBA00022598"/>
    </source>
</evidence>
<dbReference type="PANTHER" id="PTHR12835:SF5">
    <property type="entry name" value="BIOTIN--PROTEIN LIGASE"/>
    <property type="match status" value="1"/>
</dbReference>
<dbReference type="CDD" id="cd16442">
    <property type="entry name" value="BPL"/>
    <property type="match status" value="1"/>
</dbReference>
<dbReference type="Proteomes" id="UP001607157">
    <property type="component" value="Unassembled WGS sequence"/>
</dbReference>
<evidence type="ECO:0000259" key="5">
    <source>
        <dbReference type="PROSITE" id="PS51733"/>
    </source>
</evidence>
<reference evidence="6 7" key="1">
    <citation type="submission" date="2024-10" db="EMBL/GenBank/DDBJ databases">
        <authorList>
            <person name="Yang X.-N."/>
        </authorList>
    </citation>
    <scope>NUCLEOTIDE SEQUENCE [LARGE SCALE GENOMIC DNA]</scope>
    <source>
        <strain evidence="6 7">CAU 1059</strain>
    </source>
</reference>
<dbReference type="Gene3D" id="3.30.930.10">
    <property type="entry name" value="Bira Bifunctional Protein, Domain 2"/>
    <property type="match status" value="1"/>
</dbReference>
<dbReference type="SUPFAM" id="SSF55681">
    <property type="entry name" value="Class II aaRS and biotin synthetases"/>
    <property type="match status" value="1"/>
</dbReference>
<proteinExistence type="predicted"/>
<gene>
    <name evidence="6" type="ORF">ACGRVM_01035</name>
</gene>
<dbReference type="InterPro" id="IPR004143">
    <property type="entry name" value="BPL_LPL_catalytic"/>
</dbReference>
<dbReference type="Gene3D" id="2.30.30.100">
    <property type="match status" value="1"/>
</dbReference>
<organism evidence="6 7">
    <name type="scientific">Roseovarius aquimarinus</name>
    <dbReference type="NCBI Taxonomy" id="1229156"/>
    <lineage>
        <taxon>Bacteria</taxon>
        <taxon>Pseudomonadati</taxon>
        <taxon>Pseudomonadota</taxon>
        <taxon>Alphaproteobacteria</taxon>
        <taxon>Rhodobacterales</taxon>
        <taxon>Roseobacteraceae</taxon>
        <taxon>Roseovarius</taxon>
    </lineage>
</organism>
<dbReference type="RefSeq" id="WP_377169575.1">
    <property type="nucleotide sequence ID" value="NZ_JBHTJC010000001.1"/>
</dbReference>
<keyword evidence="1 6" id="KW-0436">Ligase</keyword>
<dbReference type="InterPro" id="IPR004408">
    <property type="entry name" value="Biotin_CoA_COase_ligase"/>
</dbReference>
<keyword evidence="2" id="KW-0092">Biotin</keyword>
<comment type="catalytic activity">
    <reaction evidence="4">
        <text>biotin + L-lysyl-[protein] + ATP = N(6)-biotinyl-L-lysyl-[protein] + AMP + diphosphate + H(+)</text>
        <dbReference type="Rhea" id="RHEA:11756"/>
        <dbReference type="Rhea" id="RHEA-COMP:9752"/>
        <dbReference type="Rhea" id="RHEA-COMP:10505"/>
        <dbReference type="ChEBI" id="CHEBI:15378"/>
        <dbReference type="ChEBI" id="CHEBI:29969"/>
        <dbReference type="ChEBI" id="CHEBI:30616"/>
        <dbReference type="ChEBI" id="CHEBI:33019"/>
        <dbReference type="ChEBI" id="CHEBI:57586"/>
        <dbReference type="ChEBI" id="CHEBI:83144"/>
        <dbReference type="ChEBI" id="CHEBI:456215"/>
        <dbReference type="EC" id="6.3.4.15"/>
    </reaction>
</comment>
<dbReference type="PANTHER" id="PTHR12835">
    <property type="entry name" value="BIOTIN PROTEIN LIGASE"/>
    <property type="match status" value="1"/>
</dbReference>
<evidence type="ECO:0000256" key="2">
    <source>
        <dbReference type="ARBA" id="ARBA00023267"/>
    </source>
</evidence>
<evidence type="ECO:0000256" key="4">
    <source>
        <dbReference type="ARBA" id="ARBA00047846"/>
    </source>
</evidence>
<protein>
    <recommendedName>
        <fullName evidence="3">biotin--[biotin carboxyl-carrier protein] ligase</fullName>
        <ecNumber evidence="3">6.3.4.15</ecNumber>
    </recommendedName>
</protein>
<sequence length="251" mass="26277">MKDPGWPEGYARRVLDEVDSTNAEGLRLAKSLAGPTWIFAHRQVAGRGRRGRAWTDPAGNFAASLVLKPAEPPGQAALRSFVAALALHDALSTLVPGAELSLKWPNDVLLSGGKLAGILLEGSGSGRVMDHLVIGIGVNLAEAPPGAEGAVPPVSLRQGTGAEVAPETLLAHLAHAYAARETVFGARGFGPLREAWLARAARLGEEVIARTMRGETRGLFETVDAEGKLVLKTEGGRVAIAAADVFFERGT</sequence>
<dbReference type="InterPro" id="IPR045864">
    <property type="entry name" value="aa-tRNA-synth_II/BPL/LPL"/>
</dbReference>
<dbReference type="Pfam" id="PF03099">
    <property type="entry name" value="BPL_LplA_LipB"/>
    <property type="match status" value="1"/>
</dbReference>
<accession>A0ABW7I2Z1</accession>
<dbReference type="EC" id="6.3.4.15" evidence="3"/>
<dbReference type="InterPro" id="IPR003142">
    <property type="entry name" value="BPL_C"/>
</dbReference>
<keyword evidence="7" id="KW-1185">Reference proteome</keyword>
<evidence type="ECO:0000313" key="7">
    <source>
        <dbReference type="Proteomes" id="UP001607157"/>
    </source>
</evidence>
<feature type="domain" description="BPL/LPL catalytic" evidence="5">
    <location>
        <begin position="1"/>
        <end position="185"/>
    </location>
</feature>
<dbReference type="Pfam" id="PF02237">
    <property type="entry name" value="BPL_C"/>
    <property type="match status" value="1"/>
</dbReference>
<name>A0ABW7I2Z1_9RHOB</name>